<dbReference type="AlphaFoldDB" id="A0A895YGL5"/>
<protein>
    <submittedName>
        <fullName evidence="1">Alpha/beta hydrolase</fullName>
    </submittedName>
</protein>
<gene>
    <name evidence="1" type="ORF">JQS43_17025</name>
</gene>
<dbReference type="Proteomes" id="UP000662857">
    <property type="component" value="Chromosome"/>
</dbReference>
<dbReference type="SUPFAM" id="SSF53474">
    <property type="entry name" value="alpha/beta-Hydrolases"/>
    <property type="match status" value="1"/>
</dbReference>
<keyword evidence="2" id="KW-1185">Reference proteome</keyword>
<dbReference type="Gene3D" id="3.40.50.1820">
    <property type="entry name" value="alpha/beta hydrolase"/>
    <property type="match status" value="1"/>
</dbReference>
<proteinExistence type="predicted"/>
<organism evidence="1 2">
    <name type="scientific">Natronosporangium hydrolyticum</name>
    <dbReference type="NCBI Taxonomy" id="2811111"/>
    <lineage>
        <taxon>Bacteria</taxon>
        <taxon>Bacillati</taxon>
        <taxon>Actinomycetota</taxon>
        <taxon>Actinomycetes</taxon>
        <taxon>Micromonosporales</taxon>
        <taxon>Micromonosporaceae</taxon>
        <taxon>Natronosporangium</taxon>
    </lineage>
</organism>
<evidence type="ECO:0000313" key="2">
    <source>
        <dbReference type="Proteomes" id="UP000662857"/>
    </source>
</evidence>
<sequence length="179" mass="18806">MADTRTALLLPGGGYPSHGPLLYFLQAALRRRGITVRSLDWSPPEQIRRDDWPAAAEWVAEQVGPQLAAAGRIDLVVGKSLGSFAAPLVAGAGLPAVWFTPVLVAEAVTDGLAAATAPALLIGGTADPYWDGDRARSLSRHVHEVPGADHSLMLPGLADSARLLGEVTIVADEFVARML</sequence>
<dbReference type="KEGG" id="nhy:JQS43_17025"/>
<reference evidence="1" key="1">
    <citation type="submission" date="2021-02" db="EMBL/GenBank/DDBJ databases">
        <title>Natrosporangium hydrolyticum gen. nov., sp. nov, a haloalkaliphilic actinobacterium from a soda solonchak soil.</title>
        <authorList>
            <person name="Sorokin D.Y."/>
            <person name="Khijniak T.V."/>
            <person name="Zakharycheva A.P."/>
            <person name="Boueva O.V."/>
            <person name="Ariskina E.V."/>
            <person name="Hahnke R.L."/>
            <person name="Bunk B."/>
            <person name="Sproer C."/>
            <person name="Schumann P."/>
            <person name="Evtushenko L.I."/>
            <person name="Kublanov I.V."/>
        </authorList>
    </citation>
    <scope>NUCLEOTIDE SEQUENCE</scope>
    <source>
        <strain evidence="1">DSM 106523</strain>
    </source>
</reference>
<name>A0A895YGL5_9ACTN</name>
<keyword evidence="1" id="KW-0378">Hydrolase</keyword>
<evidence type="ECO:0000313" key="1">
    <source>
        <dbReference type="EMBL" id="QSB13320.1"/>
    </source>
</evidence>
<dbReference type="EMBL" id="CP070499">
    <property type="protein sequence ID" value="QSB13320.1"/>
    <property type="molecule type" value="Genomic_DNA"/>
</dbReference>
<dbReference type="GO" id="GO:0016787">
    <property type="term" value="F:hydrolase activity"/>
    <property type="evidence" value="ECO:0007669"/>
    <property type="project" value="UniProtKB-KW"/>
</dbReference>
<accession>A0A895YGL5</accession>
<dbReference type="InterPro" id="IPR029058">
    <property type="entry name" value="AB_hydrolase_fold"/>
</dbReference>
<dbReference type="RefSeq" id="WP_239675399.1">
    <property type="nucleotide sequence ID" value="NZ_CP070499.1"/>
</dbReference>